<comment type="similarity">
    <text evidence="1">Belongs to the PPR family. P subfamily.</text>
</comment>
<dbReference type="GeneID" id="115728749"/>
<protein>
    <submittedName>
        <fullName evidence="5 6">Pentatricopeptide repeat-containing protein At1g05600</fullName>
    </submittedName>
</protein>
<dbReference type="Gene3D" id="1.25.40.10">
    <property type="entry name" value="Tetratricopeptide repeat domain"/>
    <property type="match status" value="4"/>
</dbReference>
<dbReference type="KEGG" id="rarg:115728749"/>
<proteinExistence type="inferred from homology"/>
<reference evidence="5 6" key="1">
    <citation type="submission" date="2025-05" db="UniProtKB">
        <authorList>
            <consortium name="RefSeq"/>
        </authorList>
    </citation>
    <scope>IDENTIFICATION</scope>
    <source>
        <tissue evidence="5 6">Leaf</tissue>
    </source>
</reference>
<dbReference type="RefSeq" id="XP_048139164.1">
    <property type="nucleotide sequence ID" value="XM_048283207.1"/>
</dbReference>
<evidence type="ECO:0000313" key="6">
    <source>
        <dbReference type="RefSeq" id="XP_030514980.2"/>
    </source>
</evidence>
<dbReference type="PANTHER" id="PTHR47939:SF5">
    <property type="entry name" value="PENTACOTRIPEPTIDE-REPEAT REGION OF PRORP DOMAIN-CONTAINING PROTEIN"/>
    <property type="match status" value="1"/>
</dbReference>
<organism evidence="4 5">
    <name type="scientific">Rhodamnia argentea</name>
    <dbReference type="NCBI Taxonomy" id="178133"/>
    <lineage>
        <taxon>Eukaryota</taxon>
        <taxon>Viridiplantae</taxon>
        <taxon>Streptophyta</taxon>
        <taxon>Embryophyta</taxon>
        <taxon>Tracheophyta</taxon>
        <taxon>Spermatophyta</taxon>
        <taxon>Magnoliopsida</taxon>
        <taxon>eudicotyledons</taxon>
        <taxon>Gunneridae</taxon>
        <taxon>Pentapetalae</taxon>
        <taxon>rosids</taxon>
        <taxon>malvids</taxon>
        <taxon>Myrtales</taxon>
        <taxon>Myrtaceae</taxon>
        <taxon>Myrtoideae</taxon>
        <taxon>Myrteae</taxon>
        <taxon>Australasian group</taxon>
        <taxon>Rhodamnia</taxon>
    </lineage>
</organism>
<dbReference type="AlphaFoldDB" id="A0A8B8MXZ8"/>
<feature type="repeat" description="PPR" evidence="3">
    <location>
        <begin position="150"/>
        <end position="184"/>
    </location>
</feature>
<dbReference type="Pfam" id="PF01535">
    <property type="entry name" value="PPR"/>
    <property type="match status" value="6"/>
</dbReference>
<evidence type="ECO:0000256" key="1">
    <source>
        <dbReference type="ARBA" id="ARBA00007626"/>
    </source>
</evidence>
<accession>A0A8B8MXZ8</accession>
<dbReference type="Proteomes" id="UP000827889">
    <property type="component" value="Chromosome 7"/>
</dbReference>
<evidence type="ECO:0000256" key="3">
    <source>
        <dbReference type="PROSITE-ProRule" id="PRU00708"/>
    </source>
</evidence>
<evidence type="ECO:0000313" key="5">
    <source>
        <dbReference type="RefSeq" id="XP_030514978.2"/>
    </source>
</evidence>
<dbReference type="InterPro" id="IPR011990">
    <property type="entry name" value="TPR-like_helical_dom_sf"/>
</dbReference>
<name>A0A8B8MXZ8_9MYRT</name>
<feature type="repeat" description="PPR" evidence="3">
    <location>
        <begin position="437"/>
        <end position="471"/>
    </location>
</feature>
<dbReference type="NCBIfam" id="TIGR00756">
    <property type="entry name" value="PPR"/>
    <property type="match status" value="6"/>
</dbReference>
<evidence type="ECO:0000256" key="2">
    <source>
        <dbReference type="ARBA" id="ARBA00022737"/>
    </source>
</evidence>
<dbReference type="InterPro" id="IPR002885">
    <property type="entry name" value="PPR_rpt"/>
</dbReference>
<dbReference type="InterPro" id="IPR050667">
    <property type="entry name" value="PPR-containing_protein"/>
</dbReference>
<evidence type="ECO:0000313" key="7">
    <source>
        <dbReference type="RefSeq" id="XP_048139163.1"/>
    </source>
</evidence>
<dbReference type="Pfam" id="PF13041">
    <property type="entry name" value="PPR_2"/>
    <property type="match status" value="2"/>
</dbReference>
<dbReference type="PROSITE" id="PS51375">
    <property type="entry name" value="PPR"/>
    <property type="match status" value="6"/>
</dbReference>
<sequence length="493" mass="55865">MPVRWPRLLNPTQLSQILKCQKNPVTALEIFREARHKYPNYRHNGPVYSTIIGILANCSRISEMEEVINEMKEDSCECADSTFAAAINTYAKHGLLKKAVGLFRMLPQFNCVNSTESFNVLLQILVKESRLEDAYHLFLQDSHGWAVKSRLRSLNLLMDALCQRRCSDLALRIFQEMEYQNCYPNRESYGILMRGLCEEGRLNEATHLLYSMFWRISQKGSGEDIAVYRTLLSALCDNGQVQEAVEIVRKILKKGLKAPRQHLQPLDLTRCNKAEELEVMKHSINDCLIKGGVPSSASYSTIAVDLYNEGKIKEAEKVLSEMRRKGFRPPNSTYEAKLAALCRNGEVEAAGKVIDVEMVENNSVPTRRAYNILLEGLCNHGNSVVAIKYLEKMRKKLSCTPDKKAYEILLDGLCREGRFGTASKVLEQMIINSHLPHVDFFSTIIQGLCTIGRHYQAVMWLEEMVSRGDVPGVPIWNSLVTSVCCKVNGFEDL</sequence>
<keyword evidence="2" id="KW-0677">Repeat</keyword>
<evidence type="ECO:0000313" key="4">
    <source>
        <dbReference type="Proteomes" id="UP000827889"/>
    </source>
</evidence>
<evidence type="ECO:0000313" key="8">
    <source>
        <dbReference type="RefSeq" id="XP_048139164.1"/>
    </source>
</evidence>
<dbReference type="RefSeq" id="XP_030514978.2">
    <property type="nucleotide sequence ID" value="XM_030659118.2"/>
</dbReference>
<feature type="repeat" description="PPR" evidence="3">
    <location>
        <begin position="295"/>
        <end position="329"/>
    </location>
</feature>
<feature type="repeat" description="PPR" evidence="3">
    <location>
        <begin position="402"/>
        <end position="436"/>
    </location>
</feature>
<dbReference type="PANTHER" id="PTHR47939">
    <property type="entry name" value="MEMBRANE-ASSOCIATED SALT-INDUCIBLE PROTEIN-LIKE"/>
    <property type="match status" value="1"/>
</dbReference>
<feature type="repeat" description="PPR" evidence="3">
    <location>
        <begin position="366"/>
        <end position="396"/>
    </location>
</feature>
<feature type="repeat" description="PPR" evidence="3">
    <location>
        <begin position="224"/>
        <end position="258"/>
    </location>
</feature>
<gene>
    <name evidence="5 6 7 8" type="primary">LOC115728749</name>
</gene>
<keyword evidence="4" id="KW-1185">Reference proteome</keyword>
<dbReference type="RefSeq" id="XP_030514980.2">
    <property type="nucleotide sequence ID" value="XM_030659120.2"/>
</dbReference>
<dbReference type="RefSeq" id="XP_048139163.1">
    <property type="nucleotide sequence ID" value="XM_048283206.1"/>
</dbReference>